<evidence type="ECO:0008006" key="4">
    <source>
        <dbReference type="Google" id="ProtNLM"/>
    </source>
</evidence>
<dbReference type="AlphaFoldDB" id="A0A0Q9ZBL1"/>
<feature type="chain" id="PRO_5006389287" description="Membrane receptor RagA" evidence="1">
    <location>
        <begin position="20"/>
        <end position="829"/>
    </location>
</feature>
<evidence type="ECO:0000256" key="1">
    <source>
        <dbReference type="SAM" id="SignalP"/>
    </source>
</evidence>
<evidence type="ECO:0000313" key="3">
    <source>
        <dbReference type="Proteomes" id="UP000051643"/>
    </source>
</evidence>
<reference evidence="2" key="1">
    <citation type="submission" date="2015-10" db="EMBL/GenBank/DDBJ databases">
        <title>Draft genome sequence of Salegentibacter mishustinae KCTC 12263.</title>
        <authorList>
            <person name="Lin W."/>
            <person name="Zheng Q."/>
        </authorList>
    </citation>
    <scope>NUCLEOTIDE SEQUENCE [LARGE SCALE GENOMIC DNA]</scope>
    <source>
        <strain evidence="2">KCTC 12263</strain>
    </source>
</reference>
<dbReference type="OrthoDB" id="983143at2"/>
<dbReference type="STRING" id="270918.APR42_00270"/>
<dbReference type="EMBL" id="LKTP01000001">
    <property type="protein sequence ID" value="KRG30331.1"/>
    <property type="molecule type" value="Genomic_DNA"/>
</dbReference>
<comment type="caution">
    <text evidence="2">The sequence shown here is derived from an EMBL/GenBank/DDBJ whole genome shotgun (WGS) entry which is preliminary data.</text>
</comment>
<keyword evidence="1" id="KW-0732">Signal</keyword>
<dbReference type="Pfam" id="PF18939">
    <property type="entry name" value="DUF5686"/>
    <property type="match status" value="1"/>
</dbReference>
<feature type="signal peptide" evidence="1">
    <location>
        <begin position="1"/>
        <end position="19"/>
    </location>
</feature>
<accession>A0A0Q9ZBL1</accession>
<dbReference type="RefSeq" id="WP_057480162.1">
    <property type="nucleotide sequence ID" value="NZ_BMWR01000002.1"/>
</dbReference>
<gene>
    <name evidence="2" type="ORF">APR42_00270</name>
</gene>
<dbReference type="InterPro" id="IPR008969">
    <property type="entry name" value="CarboxyPept-like_regulatory"/>
</dbReference>
<keyword evidence="3" id="KW-1185">Reference proteome</keyword>
<proteinExistence type="predicted"/>
<dbReference type="InterPro" id="IPR043741">
    <property type="entry name" value="DUF5686"/>
</dbReference>
<sequence>MYQKIIIIFLIFSSFNSIAQITGKVTDTENKILPYVNIYTENGKFGTTSNENGVYELKINRPGDYDLVFQFLGYQTQKKTVSIEEFPYQLDISLKPETTSLDEVNISSGENPANAIIRKAIDFRKRNAEKLEAYTADYYSRGLWRIKNAPEKILGQEIGDLGGGLDSTRSGIVYLSETISEISYKRPDDFKEKIIASKVSGDDNGFSLNSAQESYFSFYENTIEINSEMVSPIAEYAFNYYNYRLAGTFYDENGNLINKIKVSPKREKDRVFSGHIYIVEDLWQIFGVELQTTGQAIQVPPIETLDFKQNYRFSEENGFYIQISQTVDFKFGMFGISGDGRFTAVYSNYDFEPEFNKNSFGSEIMSFAEAANKKDSTYWQKLRPVPLTDEEINDYVRKDSVQTLRNSRPYKDSIDAVRNEFNLTAPVFGYSWQDSFKDRYLNISSPLMGTHFNTVQGWNTSTTISYRQNDAEDENSGKFWRLYSTLNYGFSDERFRIKGGFQKQFNNSSRPVLKISGGIETAQINDREPISERLNDITTIFFERNYLKLYERSFAEIAYQQEVSNGLYFFGDLSYEDRNPLFNNTDQVIIDNEGVEYTSNNPIDPQHYGTILFREHDIFKLNLTTRIRFGQKYMSYPSGKFNINNEKYPTLYLSYQKGFGASIEEYNFDQFKASVTQSFKLGNKGEFGYNLNGGTFLNADEMAFLDYRHFIGNQTRVYNGFSNLSRFNLLPYYAMSTNKTYAEAHAEHDFKGWILGKIPFLNQLNYNLVIGAHALYTEDQKPYSEYSVGIDNLGFGKYRLLRLDYVVSNMDGQREGAFIFGLKFLGVLE</sequence>
<protein>
    <recommendedName>
        <fullName evidence="4">Membrane receptor RagA</fullName>
    </recommendedName>
</protein>
<evidence type="ECO:0000313" key="2">
    <source>
        <dbReference type="EMBL" id="KRG30331.1"/>
    </source>
</evidence>
<dbReference type="Gene3D" id="2.60.40.1120">
    <property type="entry name" value="Carboxypeptidase-like, regulatory domain"/>
    <property type="match status" value="1"/>
</dbReference>
<dbReference type="Pfam" id="PF13715">
    <property type="entry name" value="CarbopepD_reg_2"/>
    <property type="match status" value="1"/>
</dbReference>
<dbReference type="SUPFAM" id="SSF49464">
    <property type="entry name" value="Carboxypeptidase regulatory domain-like"/>
    <property type="match status" value="1"/>
</dbReference>
<name>A0A0Q9ZBL1_9FLAO</name>
<dbReference type="Proteomes" id="UP000051643">
    <property type="component" value="Unassembled WGS sequence"/>
</dbReference>
<organism evidence="2 3">
    <name type="scientific">Salegentibacter mishustinae</name>
    <dbReference type="NCBI Taxonomy" id="270918"/>
    <lineage>
        <taxon>Bacteria</taxon>
        <taxon>Pseudomonadati</taxon>
        <taxon>Bacteroidota</taxon>
        <taxon>Flavobacteriia</taxon>
        <taxon>Flavobacteriales</taxon>
        <taxon>Flavobacteriaceae</taxon>
        <taxon>Salegentibacter</taxon>
    </lineage>
</organism>